<dbReference type="eggNOG" id="KOG2399">
    <property type="taxonomic scope" value="Eukaryota"/>
</dbReference>
<evidence type="ECO:0000256" key="10">
    <source>
        <dbReference type="SAM" id="MobiDB-lite"/>
    </source>
</evidence>
<feature type="transmembrane region" description="Helical" evidence="11">
    <location>
        <begin position="452"/>
        <end position="472"/>
    </location>
</feature>
<dbReference type="GO" id="GO:0006812">
    <property type="term" value="P:monoatomic cation transport"/>
    <property type="evidence" value="ECO:0000318"/>
    <property type="project" value="GO_Central"/>
</dbReference>
<evidence type="ECO:0000256" key="11">
    <source>
        <dbReference type="SAM" id="Phobius"/>
    </source>
</evidence>
<feature type="transmembrane region" description="Helical" evidence="11">
    <location>
        <begin position="214"/>
        <end position="234"/>
    </location>
</feature>
<comment type="similarity">
    <text evidence="9">Belongs to the Ca(2+):cation antiporter (CaCA) (TC 2.A.19) family. Cation/calcium exchanger (CCX) subfamily.</text>
</comment>
<feature type="transmembrane region" description="Helical" evidence="11">
    <location>
        <begin position="484"/>
        <end position="505"/>
    </location>
</feature>
<dbReference type="InterPro" id="IPR004837">
    <property type="entry name" value="NaCa_Exmemb"/>
</dbReference>
<keyword evidence="8" id="KW-0406">Ion transport</keyword>
<dbReference type="PANTHER" id="PTHR12266:SF36">
    <property type="entry name" value="OS10G0436900 PROTEIN"/>
    <property type="match status" value="1"/>
</dbReference>
<dbReference type="GO" id="GO:0015297">
    <property type="term" value="F:antiporter activity"/>
    <property type="evidence" value="ECO:0007669"/>
    <property type="project" value="UniProtKB-KW"/>
</dbReference>
<evidence type="ECO:0000256" key="8">
    <source>
        <dbReference type="ARBA" id="ARBA00023201"/>
    </source>
</evidence>
<dbReference type="STRING" id="13333.W1NDX1"/>
<dbReference type="GO" id="GO:0008324">
    <property type="term" value="F:monoatomic cation transmembrane transporter activity"/>
    <property type="evidence" value="ECO:0000318"/>
    <property type="project" value="GO_Central"/>
</dbReference>
<sequence>MAGISFAWLSNKSHLFLNTTFLFLLCFYLTTLFQSPTTQLQFQSTSPTSTTTSIQHNIAQESCQVLQIYKSSQAKCEYLKSTTLCESEGYIDYLWLFYCVCGGYPALGYTLLIFWLIVLFYLLGNTAADYFCYSLESLSCHLKLSPALAGVTLLSLGNGAPDVFAGIVSFIGAGKAELGINSILGGAFFVSCFVSGLISMFVAPQEVLIHKKSFIRDVCFLLFSLVSLLVILIIGKINIWGAISFTLLYVVYVLVVWACHFMSEKNKEESLFTNDPILPTSRTLVSNGCEENPQLSEPLLSDNENEPDPIEEKKRFGWVCSLKTLVWVFELPLSLPRRLTIPLVSNERWSKPFAIASVTLAPIFLSALWSSQESQMGRKMLIAIYIAGASLGIVLGILVYLTTHRRHPPRKFLFPWLAGGFLMSVVWSYIIAEELVALLVSLGNIAGVNTSILGLTVLAWGNSIGDLIANFTLAMKAGPDGTQFAISGCYAGPVFNTLVGLGSSLVFSSWKEYPSSYSIPKDSTLYQTVGFLVGGLLWALLILPRKGMRLNRTFGVGLLSIYLCFLCLRLTEAIWSLK</sequence>
<dbReference type="InterPro" id="IPR051359">
    <property type="entry name" value="CaCA_antiporter"/>
</dbReference>
<dbReference type="Pfam" id="PF01699">
    <property type="entry name" value="Na_Ca_ex"/>
    <property type="match status" value="2"/>
</dbReference>
<evidence type="ECO:0000256" key="5">
    <source>
        <dbReference type="ARBA" id="ARBA00022989"/>
    </source>
</evidence>
<dbReference type="KEGG" id="atr:18421455"/>
<evidence type="ECO:0000313" key="13">
    <source>
        <dbReference type="EMBL" id="ERM93553.1"/>
    </source>
</evidence>
<evidence type="ECO:0000256" key="2">
    <source>
        <dbReference type="ARBA" id="ARBA00022448"/>
    </source>
</evidence>
<dbReference type="EMBL" id="KI397628">
    <property type="protein sequence ID" value="ERM93553.1"/>
    <property type="molecule type" value="Genomic_DNA"/>
</dbReference>
<keyword evidence="2" id="KW-0813">Transport</keyword>
<evidence type="ECO:0000256" key="6">
    <source>
        <dbReference type="ARBA" id="ARBA00023053"/>
    </source>
</evidence>
<dbReference type="AlphaFoldDB" id="W1NDX1"/>
<feature type="transmembrane region" description="Helical" evidence="11">
    <location>
        <begin position="147"/>
        <end position="171"/>
    </location>
</feature>
<feature type="transmembrane region" description="Helical" evidence="11">
    <location>
        <begin position="382"/>
        <end position="401"/>
    </location>
</feature>
<organism evidence="13 14">
    <name type="scientific">Amborella trichopoda</name>
    <dbReference type="NCBI Taxonomy" id="13333"/>
    <lineage>
        <taxon>Eukaryota</taxon>
        <taxon>Viridiplantae</taxon>
        <taxon>Streptophyta</taxon>
        <taxon>Embryophyta</taxon>
        <taxon>Tracheophyta</taxon>
        <taxon>Spermatophyta</taxon>
        <taxon>Magnoliopsida</taxon>
        <taxon>Amborellales</taxon>
        <taxon>Amborellaceae</taxon>
        <taxon>Amborella</taxon>
    </lineage>
</organism>
<feature type="domain" description="Sodium/calcium exchanger membrane region" evidence="12">
    <location>
        <begin position="113"/>
        <end position="257"/>
    </location>
</feature>
<evidence type="ECO:0000256" key="9">
    <source>
        <dbReference type="ARBA" id="ARBA00038187"/>
    </source>
</evidence>
<keyword evidence="8" id="KW-0739">Sodium transport</keyword>
<dbReference type="PANTHER" id="PTHR12266">
    <property type="entry name" value="NA+/CA2+ K+ INDEPENDENT EXCHANGER"/>
    <property type="match status" value="1"/>
</dbReference>
<keyword evidence="3" id="KW-0050">Antiport</keyword>
<name>W1NDX1_AMBTC</name>
<evidence type="ECO:0000256" key="4">
    <source>
        <dbReference type="ARBA" id="ARBA00022692"/>
    </source>
</evidence>
<dbReference type="OMA" id="AANYFCS"/>
<feature type="transmembrane region" description="Helical" evidence="11">
    <location>
        <begin position="353"/>
        <end position="370"/>
    </location>
</feature>
<evidence type="ECO:0000256" key="1">
    <source>
        <dbReference type="ARBA" id="ARBA00004141"/>
    </source>
</evidence>
<dbReference type="Gramene" id="ERM93553">
    <property type="protein sequence ID" value="ERM93553"/>
    <property type="gene ID" value="AMTR_s00004p00085780"/>
</dbReference>
<proteinExistence type="inferred from homology"/>
<keyword evidence="5 11" id="KW-1133">Transmembrane helix</keyword>
<feature type="region of interest" description="Disordered" evidence="10">
    <location>
        <begin position="288"/>
        <end position="307"/>
    </location>
</feature>
<keyword evidence="4 11" id="KW-0812">Transmembrane</keyword>
<reference evidence="14" key="1">
    <citation type="journal article" date="2013" name="Science">
        <title>The Amborella genome and the evolution of flowering plants.</title>
        <authorList>
            <consortium name="Amborella Genome Project"/>
        </authorList>
    </citation>
    <scope>NUCLEOTIDE SEQUENCE [LARGE SCALE GENOMIC DNA]</scope>
</reference>
<dbReference type="Gene3D" id="1.20.1420.30">
    <property type="entry name" value="NCX, central ion-binding region"/>
    <property type="match status" value="2"/>
</dbReference>
<dbReference type="InterPro" id="IPR044880">
    <property type="entry name" value="NCX_ion-bd_dom_sf"/>
</dbReference>
<dbReference type="HOGENOM" id="CLU_004979_1_2_1"/>
<evidence type="ECO:0000256" key="3">
    <source>
        <dbReference type="ARBA" id="ARBA00022449"/>
    </source>
</evidence>
<keyword evidence="7 11" id="KW-0472">Membrane</keyword>
<keyword evidence="6" id="KW-0915">Sodium</keyword>
<evidence type="ECO:0000256" key="7">
    <source>
        <dbReference type="ARBA" id="ARBA00023136"/>
    </source>
</evidence>
<gene>
    <name evidence="13" type="ORF">AMTR_s00004p00085780</name>
</gene>
<protein>
    <recommendedName>
        <fullName evidence="12">Sodium/calcium exchanger membrane region domain-containing protein</fullName>
    </recommendedName>
</protein>
<feature type="transmembrane region" description="Helical" evidence="11">
    <location>
        <begin position="413"/>
        <end position="432"/>
    </location>
</feature>
<feature type="transmembrane region" description="Helical" evidence="11">
    <location>
        <begin position="555"/>
        <end position="575"/>
    </location>
</feature>
<dbReference type="GO" id="GO:0016020">
    <property type="term" value="C:membrane"/>
    <property type="evidence" value="ECO:0000318"/>
    <property type="project" value="GO_Central"/>
</dbReference>
<accession>W1NDX1</accession>
<dbReference type="OrthoDB" id="407410at2759"/>
<feature type="transmembrane region" description="Helical" evidence="11">
    <location>
        <begin position="525"/>
        <end position="543"/>
    </location>
</feature>
<dbReference type="GO" id="GO:0006814">
    <property type="term" value="P:sodium ion transport"/>
    <property type="evidence" value="ECO:0007669"/>
    <property type="project" value="UniProtKB-KW"/>
</dbReference>
<evidence type="ECO:0000313" key="14">
    <source>
        <dbReference type="Proteomes" id="UP000017836"/>
    </source>
</evidence>
<feature type="transmembrane region" description="Helical" evidence="11">
    <location>
        <begin position="15"/>
        <end position="33"/>
    </location>
</feature>
<keyword evidence="14" id="KW-1185">Reference proteome</keyword>
<feature type="transmembrane region" description="Helical" evidence="11">
    <location>
        <begin position="240"/>
        <end position="259"/>
    </location>
</feature>
<comment type="subcellular location">
    <subcellularLocation>
        <location evidence="1">Membrane</location>
        <topology evidence="1">Multi-pass membrane protein</topology>
    </subcellularLocation>
</comment>
<feature type="transmembrane region" description="Helical" evidence="11">
    <location>
        <begin position="113"/>
        <end position="135"/>
    </location>
</feature>
<evidence type="ECO:0000259" key="12">
    <source>
        <dbReference type="Pfam" id="PF01699"/>
    </source>
</evidence>
<feature type="domain" description="Sodium/calcium exchanger membrane region" evidence="12">
    <location>
        <begin position="417"/>
        <end position="569"/>
    </location>
</feature>
<dbReference type="Proteomes" id="UP000017836">
    <property type="component" value="Unassembled WGS sequence"/>
</dbReference>
<feature type="transmembrane region" description="Helical" evidence="11">
    <location>
        <begin position="183"/>
        <end position="202"/>
    </location>
</feature>